<evidence type="ECO:0008006" key="5">
    <source>
        <dbReference type="Google" id="ProtNLM"/>
    </source>
</evidence>
<accession>A0A193G7Z8</accession>
<dbReference type="RefSeq" id="WP_066653555.1">
    <property type="nucleotide sequence ID" value="NZ_CBCSCL010000023.1"/>
</dbReference>
<dbReference type="OrthoDB" id="8637348at2"/>
<gene>
    <name evidence="3" type="ORF">BAU07_02340</name>
</gene>
<evidence type="ECO:0000313" key="3">
    <source>
        <dbReference type="EMBL" id="ANN76112.1"/>
    </source>
</evidence>
<proteinExistence type="predicted"/>
<dbReference type="AlphaFoldDB" id="A0A193G7Z8"/>
<evidence type="ECO:0000256" key="1">
    <source>
        <dbReference type="SAM" id="MobiDB-lite"/>
    </source>
</evidence>
<evidence type="ECO:0000256" key="2">
    <source>
        <dbReference type="SAM" id="SignalP"/>
    </source>
</evidence>
<sequence>MNALRSVFPRVLLAALCAPLASCASVSSSHLDQQSGTYQQSNTSSGAQRPNLTIQSGEGEKLNLPWFVRDVQDMVNEGGAPADPARPPTYQ</sequence>
<feature type="compositionally biased region" description="Polar residues" evidence="1">
    <location>
        <begin position="32"/>
        <end position="56"/>
    </location>
</feature>
<dbReference type="Proteomes" id="UP000091926">
    <property type="component" value="Chromosome"/>
</dbReference>
<protein>
    <recommendedName>
        <fullName evidence="5">Lipoprotein</fullName>
    </recommendedName>
</protein>
<feature type="signal peptide" evidence="2">
    <location>
        <begin position="1"/>
        <end position="24"/>
    </location>
</feature>
<evidence type="ECO:0000313" key="4">
    <source>
        <dbReference type="Proteomes" id="UP000091926"/>
    </source>
</evidence>
<organism evidence="3 4">
    <name type="scientific">Bordetella flabilis</name>
    <dbReference type="NCBI Taxonomy" id="463014"/>
    <lineage>
        <taxon>Bacteria</taxon>
        <taxon>Pseudomonadati</taxon>
        <taxon>Pseudomonadota</taxon>
        <taxon>Betaproteobacteria</taxon>
        <taxon>Burkholderiales</taxon>
        <taxon>Alcaligenaceae</taxon>
        <taxon>Bordetella</taxon>
    </lineage>
</organism>
<keyword evidence="4" id="KW-1185">Reference proteome</keyword>
<feature type="region of interest" description="Disordered" evidence="1">
    <location>
        <begin position="31"/>
        <end position="58"/>
    </location>
</feature>
<dbReference type="KEGG" id="bfz:BAU07_02340"/>
<name>A0A193G7Z8_9BORD</name>
<feature type="chain" id="PRO_5008258701" description="Lipoprotein" evidence="2">
    <location>
        <begin position="25"/>
        <end position="91"/>
    </location>
</feature>
<keyword evidence="2" id="KW-0732">Signal</keyword>
<dbReference type="EMBL" id="CP016172">
    <property type="protein sequence ID" value="ANN76112.1"/>
    <property type="molecule type" value="Genomic_DNA"/>
</dbReference>
<reference evidence="3 4" key="1">
    <citation type="submission" date="2016-06" db="EMBL/GenBank/DDBJ databases">
        <title>Complete genome sequences of Bordetella bronchialis and Bordetella flabilis.</title>
        <authorList>
            <person name="LiPuma J.J."/>
            <person name="Spilker T."/>
        </authorList>
    </citation>
    <scope>NUCLEOTIDE SEQUENCE [LARGE SCALE GENOMIC DNA]</scope>
    <source>
        <strain evidence="3 4">AU10664</strain>
    </source>
</reference>